<dbReference type="CDD" id="cd01948">
    <property type="entry name" value="EAL"/>
    <property type="match status" value="1"/>
</dbReference>
<evidence type="ECO:0000313" key="3">
    <source>
        <dbReference type="Proteomes" id="UP000326169"/>
    </source>
</evidence>
<dbReference type="InterPro" id="IPR035919">
    <property type="entry name" value="EAL_sf"/>
</dbReference>
<keyword evidence="3" id="KW-1185">Reference proteome</keyword>
<dbReference type="PANTHER" id="PTHR33121">
    <property type="entry name" value="CYCLIC DI-GMP PHOSPHODIESTERASE PDEF"/>
    <property type="match status" value="1"/>
</dbReference>
<dbReference type="PANTHER" id="PTHR33121:SF70">
    <property type="entry name" value="SIGNALING PROTEIN YKOW"/>
    <property type="match status" value="1"/>
</dbReference>
<dbReference type="SMART" id="SM00052">
    <property type="entry name" value="EAL"/>
    <property type="match status" value="1"/>
</dbReference>
<dbReference type="Proteomes" id="UP000326169">
    <property type="component" value="Unassembled WGS sequence"/>
</dbReference>
<organism evidence="2 3">
    <name type="scientific">Limnospira platensis NIES-46</name>
    <dbReference type="NCBI Taxonomy" id="1236695"/>
    <lineage>
        <taxon>Bacteria</taxon>
        <taxon>Bacillati</taxon>
        <taxon>Cyanobacteriota</taxon>
        <taxon>Cyanophyceae</taxon>
        <taxon>Oscillatoriophycideae</taxon>
        <taxon>Oscillatoriales</taxon>
        <taxon>Sirenicapillariaceae</taxon>
        <taxon>Limnospira</taxon>
    </lineage>
</organism>
<dbReference type="PROSITE" id="PS50883">
    <property type="entry name" value="EAL"/>
    <property type="match status" value="1"/>
</dbReference>
<sequence length="130" mass="14729">MNNPEDIADILKDIKSRKINLCIDDFGTGYSSLSYLQNFPFDTIKVDKSFITDIEWDQKSVEIVRTIALMANSLDINLVAEGVETPGQLRQLQNLKYQTVQGYLLAKPMSVDAVEEYLQRQHHNCCSEAG</sequence>
<feature type="domain" description="EAL" evidence="1">
    <location>
        <begin position="1"/>
        <end position="122"/>
    </location>
</feature>
<comment type="caution">
    <text evidence="2">The sequence shown here is derived from an EMBL/GenBank/DDBJ whole genome shotgun (WGS) entry which is preliminary data.</text>
</comment>
<dbReference type="Gene3D" id="3.20.20.450">
    <property type="entry name" value="EAL domain"/>
    <property type="match status" value="1"/>
</dbReference>
<dbReference type="SUPFAM" id="SSF141868">
    <property type="entry name" value="EAL domain-like"/>
    <property type="match status" value="1"/>
</dbReference>
<evidence type="ECO:0000259" key="1">
    <source>
        <dbReference type="PROSITE" id="PS50883"/>
    </source>
</evidence>
<name>A0A5M3T7L3_LIMPL</name>
<proteinExistence type="predicted"/>
<protein>
    <recommendedName>
        <fullName evidence="1">EAL domain-containing protein</fullName>
    </recommendedName>
</protein>
<dbReference type="Pfam" id="PF00563">
    <property type="entry name" value="EAL"/>
    <property type="match status" value="1"/>
</dbReference>
<evidence type="ECO:0000313" key="2">
    <source>
        <dbReference type="EMBL" id="GCE94612.1"/>
    </source>
</evidence>
<accession>A0A5M3T7L3</accession>
<dbReference type="InterPro" id="IPR050706">
    <property type="entry name" value="Cyclic-di-GMP_PDE-like"/>
</dbReference>
<reference evidence="2 3" key="1">
    <citation type="journal article" date="2019" name="J Genomics">
        <title>The Draft Genome of a Hydrogen-producing Cyanobacterium, Arthrospira platensis NIES-46.</title>
        <authorList>
            <person name="Suzuki S."/>
            <person name="Yamaguchi H."/>
            <person name="Kawachi M."/>
        </authorList>
    </citation>
    <scope>NUCLEOTIDE SEQUENCE [LARGE SCALE GENOMIC DNA]</scope>
    <source>
        <strain evidence="2 3">NIES-46</strain>
    </source>
</reference>
<dbReference type="InterPro" id="IPR001633">
    <property type="entry name" value="EAL_dom"/>
</dbReference>
<gene>
    <name evidence="2" type="ORF">NIES46_26710</name>
</gene>
<dbReference type="EMBL" id="BIMW01000102">
    <property type="protein sequence ID" value="GCE94612.1"/>
    <property type="molecule type" value="Genomic_DNA"/>
</dbReference>